<keyword evidence="8" id="KW-0812">Transmembrane</keyword>
<evidence type="ECO:0000313" key="9">
    <source>
        <dbReference type="EMBL" id="KAF4470811.1"/>
    </source>
</evidence>
<feature type="transmembrane region" description="Helical" evidence="8">
    <location>
        <begin position="12"/>
        <end position="34"/>
    </location>
</feature>
<dbReference type="InterPro" id="IPR001128">
    <property type="entry name" value="Cyt_P450"/>
</dbReference>
<comment type="similarity">
    <text evidence="7">Belongs to the cytochrome P450 family.</text>
</comment>
<keyword evidence="2 6" id="KW-0349">Heme</keyword>
<reference evidence="9 10" key="1">
    <citation type="submission" date="2020-01" db="EMBL/GenBank/DDBJ databases">
        <title>Identification and distribution of gene clusters putatively required for synthesis of sphingolipid metabolism inhibitors in phylogenetically diverse species of the filamentous fungus Fusarium.</title>
        <authorList>
            <person name="Kim H.-S."/>
            <person name="Busman M."/>
            <person name="Brown D.W."/>
            <person name="Divon H."/>
            <person name="Uhlig S."/>
            <person name="Proctor R.H."/>
        </authorList>
    </citation>
    <scope>NUCLEOTIDE SEQUENCE [LARGE SCALE GENOMIC DNA]</scope>
    <source>
        <strain evidence="9 10">NRRL 20459</strain>
    </source>
</reference>
<keyword evidence="3 6" id="KW-0479">Metal-binding</keyword>
<evidence type="ECO:0000256" key="5">
    <source>
        <dbReference type="ARBA" id="ARBA00023004"/>
    </source>
</evidence>
<evidence type="ECO:0000313" key="10">
    <source>
        <dbReference type="Proteomes" id="UP000554235"/>
    </source>
</evidence>
<comment type="cofactor">
    <cofactor evidence="1 6">
        <name>heme</name>
        <dbReference type="ChEBI" id="CHEBI:30413"/>
    </cofactor>
</comment>
<dbReference type="GO" id="GO:0044550">
    <property type="term" value="P:secondary metabolite biosynthetic process"/>
    <property type="evidence" value="ECO:0007669"/>
    <property type="project" value="UniProtKB-ARBA"/>
</dbReference>
<dbReference type="InterPro" id="IPR036396">
    <property type="entry name" value="Cyt_P450_sf"/>
</dbReference>
<comment type="caution">
    <text evidence="9">The sequence shown here is derived from an EMBL/GenBank/DDBJ whole genome shotgun (WGS) entry which is preliminary data.</text>
</comment>
<dbReference type="GO" id="GO:0020037">
    <property type="term" value="F:heme binding"/>
    <property type="evidence" value="ECO:0007669"/>
    <property type="project" value="InterPro"/>
</dbReference>
<dbReference type="InterPro" id="IPR002401">
    <property type="entry name" value="Cyt_P450_E_grp-I"/>
</dbReference>
<keyword evidence="7 9" id="KW-0503">Monooxygenase</keyword>
<sequence length="422" mass="46943">MRKAAVPILPASSIDAAVALLSTLLLYYAALIIYSTKFSTLSKDPGPWFPASTSLWIRWHRWQGNLAFTADRLLSRYGPVVRISPSMVVVNDSPALQAVFTRHDLDTAPRDIRALRVGGHLWTIAIPELSIARERRRAIMGATITRALKYWHPVFEDNVNKMIATLGESGGKRAQDIVHVARRTVFQNAQMVVAGSKSEIDPGVFAGVVGNFNFLVVWRLILPAWAVKWLKYSPFKHVRAHLQADGDLFQFGHTVYEKAQEKTTGNHKGAATVIDALKLAAIFWPRPPAAFTASRLAPKGGINMLGYQIPEGTIIATQSLSMSRQRPGIFPDYDTYDPTRWLNKEGLSERRKCVVPFGIGARRCPGSNMALYQLRLVVTGVVKAFKITVAPESSTPDKVRLYEANGFRCGPKDECFLLFQPR</sequence>
<dbReference type="InterPro" id="IPR017972">
    <property type="entry name" value="Cyt_P450_CS"/>
</dbReference>
<dbReference type="GO" id="GO:0004497">
    <property type="term" value="F:monooxygenase activity"/>
    <property type="evidence" value="ECO:0007669"/>
    <property type="project" value="UniProtKB-KW"/>
</dbReference>
<dbReference type="PANTHER" id="PTHR24305">
    <property type="entry name" value="CYTOCHROME P450"/>
    <property type="match status" value="1"/>
</dbReference>
<feature type="binding site" description="axial binding residue" evidence="6">
    <location>
        <position position="364"/>
    </location>
    <ligand>
        <name>heme</name>
        <dbReference type="ChEBI" id="CHEBI:30413"/>
    </ligand>
    <ligandPart>
        <name>Fe</name>
        <dbReference type="ChEBI" id="CHEBI:18248"/>
    </ligandPart>
</feature>
<evidence type="ECO:0000256" key="4">
    <source>
        <dbReference type="ARBA" id="ARBA00023002"/>
    </source>
</evidence>
<dbReference type="InterPro" id="IPR050121">
    <property type="entry name" value="Cytochrome_P450_monoxygenase"/>
</dbReference>
<evidence type="ECO:0000256" key="1">
    <source>
        <dbReference type="ARBA" id="ARBA00001971"/>
    </source>
</evidence>
<dbReference type="Gene3D" id="1.10.630.10">
    <property type="entry name" value="Cytochrome P450"/>
    <property type="match status" value="2"/>
</dbReference>
<proteinExistence type="inferred from homology"/>
<evidence type="ECO:0000256" key="7">
    <source>
        <dbReference type="RuleBase" id="RU000461"/>
    </source>
</evidence>
<protein>
    <submittedName>
        <fullName evidence="9">Cytochrome P450 monooxygenase</fullName>
    </submittedName>
</protein>
<dbReference type="Pfam" id="PF00067">
    <property type="entry name" value="p450"/>
    <property type="match status" value="1"/>
</dbReference>
<evidence type="ECO:0000256" key="8">
    <source>
        <dbReference type="SAM" id="Phobius"/>
    </source>
</evidence>
<keyword evidence="10" id="KW-1185">Reference proteome</keyword>
<evidence type="ECO:0000256" key="3">
    <source>
        <dbReference type="ARBA" id="ARBA00022723"/>
    </source>
</evidence>
<gene>
    <name evidence="9" type="ORF">FALBO_2280</name>
</gene>
<dbReference type="SUPFAM" id="SSF48264">
    <property type="entry name" value="Cytochrome P450"/>
    <property type="match status" value="1"/>
</dbReference>
<keyword evidence="8" id="KW-0472">Membrane</keyword>
<dbReference type="EMBL" id="JAADYS010000290">
    <property type="protein sequence ID" value="KAF4470811.1"/>
    <property type="molecule type" value="Genomic_DNA"/>
</dbReference>
<keyword evidence="8" id="KW-1133">Transmembrane helix</keyword>
<keyword evidence="5 6" id="KW-0408">Iron</keyword>
<name>A0A8H4LL91_9HYPO</name>
<dbReference type="PROSITE" id="PS00086">
    <property type="entry name" value="CYTOCHROME_P450"/>
    <property type="match status" value="1"/>
</dbReference>
<evidence type="ECO:0000256" key="2">
    <source>
        <dbReference type="ARBA" id="ARBA00022617"/>
    </source>
</evidence>
<dbReference type="GO" id="GO:0016705">
    <property type="term" value="F:oxidoreductase activity, acting on paired donors, with incorporation or reduction of molecular oxygen"/>
    <property type="evidence" value="ECO:0007669"/>
    <property type="project" value="InterPro"/>
</dbReference>
<dbReference type="GO" id="GO:0005506">
    <property type="term" value="F:iron ion binding"/>
    <property type="evidence" value="ECO:0007669"/>
    <property type="project" value="InterPro"/>
</dbReference>
<keyword evidence="4 7" id="KW-0560">Oxidoreductase</keyword>
<dbReference type="PRINTS" id="PR00463">
    <property type="entry name" value="EP450I"/>
</dbReference>
<evidence type="ECO:0000256" key="6">
    <source>
        <dbReference type="PIRSR" id="PIRSR602401-1"/>
    </source>
</evidence>
<dbReference type="AlphaFoldDB" id="A0A8H4LL91"/>
<dbReference type="Proteomes" id="UP000554235">
    <property type="component" value="Unassembled WGS sequence"/>
</dbReference>
<dbReference type="OrthoDB" id="3945418at2759"/>
<organism evidence="9 10">
    <name type="scientific">Fusarium albosuccineum</name>
    <dbReference type="NCBI Taxonomy" id="1237068"/>
    <lineage>
        <taxon>Eukaryota</taxon>
        <taxon>Fungi</taxon>
        <taxon>Dikarya</taxon>
        <taxon>Ascomycota</taxon>
        <taxon>Pezizomycotina</taxon>
        <taxon>Sordariomycetes</taxon>
        <taxon>Hypocreomycetidae</taxon>
        <taxon>Hypocreales</taxon>
        <taxon>Nectriaceae</taxon>
        <taxon>Fusarium</taxon>
        <taxon>Fusarium decemcellulare species complex</taxon>
    </lineage>
</organism>
<dbReference type="PANTHER" id="PTHR24305:SF235">
    <property type="entry name" value="CYTOCHROME P450 MONOOXYGENASE APDB-RELATED"/>
    <property type="match status" value="1"/>
</dbReference>
<accession>A0A8H4LL91</accession>